<evidence type="ECO:0000259" key="2">
    <source>
        <dbReference type="Pfam" id="PF22622"/>
    </source>
</evidence>
<comment type="caution">
    <text evidence="3">The sequence shown here is derived from an EMBL/GenBank/DDBJ whole genome shotgun (WGS) entry which is preliminary data.</text>
</comment>
<evidence type="ECO:0000313" key="3">
    <source>
        <dbReference type="EMBL" id="MEK8051189.1"/>
    </source>
</evidence>
<dbReference type="Pfam" id="PF22622">
    <property type="entry name" value="MFE-2_hydrat-2_N"/>
    <property type="match status" value="1"/>
</dbReference>
<proteinExistence type="predicted"/>
<keyword evidence="4" id="KW-1185">Reference proteome</keyword>
<dbReference type="PANTHER" id="PTHR13078:SF56">
    <property type="entry name" value="PEROXISOMAL MULTIFUNCTIONAL ENZYME TYPE 2"/>
    <property type="match status" value="1"/>
</dbReference>
<dbReference type="Pfam" id="PF01575">
    <property type="entry name" value="MaoC_dehydratas"/>
    <property type="match status" value="1"/>
</dbReference>
<dbReference type="Gene3D" id="3.10.129.10">
    <property type="entry name" value="Hotdog Thioesterase"/>
    <property type="match status" value="1"/>
</dbReference>
<sequence length="314" mass="33632">MPYKHDPMATYHPEALLQGDEPGAWSAPVPLSYTRRSVLLYALGIGLPGSTGTPGAAPDLRYVYEGHPEFAVFPTFAIRWGSLGLQLDPAALPPSPGPLMIDAERQLELLAPLPLEGTVQVRSRLLAAHPRGKGSAFVEVESEAHDAEGRLCVRMVFGSFRRGVAALGDIAPFTGRGLTRSMKIEPPARASDVQVQAVIPTTQAMLYRLSGDYNPLHIDPEAARFGGFPRPILHGLCTYGHCGQLLLRALAGGDASRFASLRARFSAPVYPGDTLRILGWHDGPGRLVFEARTGTPGGADDTVVVSHAAFGWRA</sequence>
<protein>
    <submittedName>
        <fullName evidence="3">MaoC/PaaZ C-terminal domain-containing protein</fullName>
    </submittedName>
</protein>
<evidence type="ECO:0000259" key="1">
    <source>
        <dbReference type="Pfam" id="PF01575"/>
    </source>
</evidence>
<accession>A0ABU9CH55</accession>
<dbReference type="EMBL" id="JBBUTH010000007">
    <property type="protein sequence ID" value="MEK8051189.1"/>
    <property type="molecule type" value="Genomic_DNA"/>
</dbReference>
<reference evidence="3 4" key="1">
    <citation type="submission" date="2024-04" db="EMBL/GenBank/DDBJ databases">
        <title>Novel species of the genus Ideonella isolated from streams.</title>
        <authorList>
            <person name="Lu H."/>
        </authorList>
    </citation>
    <scope>NUCLEOTIDE SEQUENCE [LARGE SCALE GENOMIC DNA]</scope>
    <source>
        <strain evidence="3 4">DXS22W</strain>
    </source>
</reference>
<dbReference type="InterPro" id="IPR054357">
    <property type="entry name" value="MFE-2_N"/>
</dbReference>
<dbReference type="Proteomes" id="UP001365405">
    <property type="component" value="Unassembled WGS sequence"/>
</dbReference>
<dbReference type="SUPFAM" id="SSF54637">
    <property type="entry name" value="Thioesterase/thiol ester dehydrase-isomerase"/>
    <property type="match status" value="2"/>
</dbReference>
<dbReference type="PANTHER" id="PTHR13078">
    <property type="entry name" value="PEROXISOMAL MULTIFUNCTIONAL ENZYME TYPE 2-RELATED"/>
    <property type="match status" value="1"/>
</dbReference>
<dbReference type="InterPro" id="IPR002539">
    <property type="entry name" value="MaoC-like_dom"/>
</dbReference>
<organism evidence="3 4">
    <name type="scientific">Pseudaquabacterium inlustre</name>
    <dbReference type="NCBI Taxonomy" id="2984192"/>
    <lineage>
        <taxon>Bacteria</taxon>
        <taxon>Pseudomonadati</taxon>
        <taxon>Pseudomonadota</taxon>
        <taxon>Betaproteobacteria</taxon>
        <taxon>Burkholderiales</taxon>
        <taxon>Sphaerotilaceae</taxon>
        <taxon>Pseudaquabacterium</taxon>
    </lineage>
</organism>
<name>A0ABU9CH55_9BURK</name>
<feature type="domain" description="MaoC-like" evidence="1">
    <location>
        <begin position="193"/>
        <end position="291"/>
    </location>
</feature>
<dbReference type="InterPro" id="IPR029069">
    <property type="entry name" value="HotDog_dom_sf"/>
</dbReference>
<dbReference type="RefSeq" id="WP_341410880.1">
    <property type="nucleotide sequence ID" value="NZ_JBBUTH010000007.1"/>
</dbReference>
<feature type="domain" description="Peroxisomal multifunctional enzyme type 2-like N-terminal" evidence="2">
    <location>
        <begin position="32"/>
        <end position="163"/>
    </location>
</feature>
<gene>
    <name evidence="3" type="ORF">AACH10_13145</name>
</gene>
<evidence type="ECO:0000313" key="4">
    <source>
        <dbReference type="Proteomes" id="UP001365405"/>
    </source>
</evidence>
<dbReference type="CDD" id="cd03448">
    <property type="entry name" value="HDE_HSD"/>
    <property type="match status" value="1"/>
</dbReference>